<organism evidence="1 2">
    <name type="scientific">Stigmatella aurantiaca (strain DW4/3-1)</name>
    <dbReference type="NCBI Taxonomy" id="378806"/>
    <lineage>
        <taxon>Bacteria</taxon>
        <taxon>Pseudomonadati</taxon>
        <taxon>Myxococcota</taxon>
        <taxon>Myxococcia</taxon>
        <taxon>Myxococcales</taxon>
        <taxon>Cystobacterineae</taxon>
        <taxon>Archangiaceae</taxon>
        <taxon>Stigmatella</taxon>
    </lineage>
</organism>
<evidence type="ECO:0000313" key="1">
    <source>
        <dbReference type="EMBL" id="EAU66386.1"/>
    </source>
</evidence>
<reference evidence="1 2" key="1">
    <citation type="submission" date="2006-04" db="EMBL/GenBank/DDBJ databases">
        <authorList>
            <person name="Nierman W.C."/>
        </authorList>
    </citation>
    <scope>NUCLEOTIDE SEQUENCE [LARGE SCALE GENOMIC DNA]</scope>
    <source>
        <strain evidence="1 2">DW4/3-1</strain>
    </source>
</reference>
<sequence length="150" mass="15128">MGAAYPSRTISTETHMGTMKNVVKGLGLGAVLLAGTGALAGAKYARPVYVSTSSSGGYAYGSLGSARNSTDANQYIGCTTSTGSSGEQIMNCFARTGGGISASCTSSASALVNAARSVTADAYIDFRWDGSGACTQLTVTHASYIQPTEP</sequence>
<evidence type="ECO:0000313" key="2">
    <source>
        <dbReference type="Proteomes" id="UP000032702"/>
    </source>
</evidence>
<protein>
    <submittedName>
        <fullName evidence="1">Uncharacterized protein</fullName>
    </submittedName>
</protein>
<dbReference type="Proteomes" id="UP000032702">
    <property type="component" value="Unassembled WGS sequence"/>
</dbReference>
<proteinExistence type="predicted"/>
<dbReference type="EMBL" id="AAMD01000056">
    <property type="protein sequence ID" value="EAU66386.1"/>
    <property type="molecule type" value="Genomic_DNA"/>
</dbReference>
<accession>Q091K9</accession>
<name>Q091K9_STIAD</name>
<comment type="caution">
    <text evidence="1">The sequence shown here is derived from an EMBL/GenBank/DDBJ whole genome shotgun (WGS) entry which is preliminary data.</text>
</comment>
<dbReference type="AlphaFoldDB" id="Q091K9"/>
<gene>
    <name evidence="1" type="ORF">STIAU_8834</name>
</gene>